<dbReference type="GeneID" id="98664800"/>
<dbReference type="Pfam" id="PF13403">
    <property type="entry name" value="Hint_2"/>
    <property type="match status" value="1"/>
</dbReference>
<dbReference type="Gene3D" id="2.170.16.10">
    <property type="entry name" value="Hedgehog/Intein (Hint) domain"/>
    <property type="match status" value="1"/>
</dbReference>
<name>A0A1I3RIS8_9RHOB</name>
<dbReference type="AlphaFoldDB" id="A0A1I3RIS8"/>
<proteinExistence type="predicted"/>
<organism evidence="2 3">
    <name type="scientific">Celeribacter halophilus</name>
    <dbReference type="NCBI Taxonomy" id="576117"/>
    <lineage>
        <taxon>Bacteria</taxon>
        <taxon>Pseudomonadati</taxon>
        <taxon>Pseudomonadota</taxon>
        <taxon>Alphaproteobacteria</taxon>
        <taxon>Rhodobacterales</taxon>
        <taxon>Roseobacteraceae</taxon>
        <taxon>Celeribacter</taxon>
    </lineage>
</organism>
<keyword evidence="3" id="KW-1185">Reference proteome</keyword>
<evidence type="ECO:0000259" key="1">
    <source>
        <dbReference type="Pfam" id="PF13403"/>
    </source>
</evidence>
<dbReference type="EMBL" id="FORY01000005">
    <property type="protein sequence ID" value="SFJ46524.1"/>
    <property type="molecule type" value="Genomic_DNA"/>
</dbReference>
<dbReference type="InterPro" id="IPR028992">
    <property type="entry name" value="Hedgehog/Intein_dom"/>
</dbReference>
<sequence length="343" mass="37151">MAVEITENMYAISGDMIGTYTSASLQGNGEDAVLTVSGVEALGTSENIYYLEVYQNASDTFTNGQFWRLINSDGNVVADYMNPAHDAYQDLGAGDEHVLFQNGYILDLGGLLDSTMVYTVDDEVATQNTGNNDGLLQVSDVADAVDEEAVCFAAGTMMRTASGLQAVEDLSPGDLVWTADHGMQPVRWVGKSRVDLTRAPDLAPIEIQKGALGADAPSQPVCVSPQHRVLVTGHSVELYAGLEEALVPAHRLVNGGNIRQKTEMTEVTYVHVMFNRHELLDSCGLVSESFYPGATAVSMLEQATRDELFRIFPHLRLFGDEARPRLARAEIRGREAALFSNAA</sequence>
<dbReference type="Proteomes" id="UP000183299">
    <property type="component" value="Unassembled WGS sequence"/>
</dbReference>
<feature type="domain" description="Hedgehog/Intein (Hint)" evidence="1">
    <location>
        <begin position="150"/>
        <end position="293"/>
    </location>
</feature>
<evidence type="ECO:0000313" key="3">
    <source>
        <dbReference type="Proteomes" id="UP000183299"/>
    </source>
</evidence>
<dbReference type="InterPro" id="IPR036844">
    <property type="entry name" value="Hint_dom_sf"/>
</dbReference>
<dbReference type="OrthoDB" id="6305173at2"/>
<dbReference type="STRING" id="576117.SAMN04488138_105136"/>
<gene>
    <name evidence="2" type="ORF">SAMN04488138_105136</name>
</gene>
<accession>A0A1I3RIS8</accession>
<reference evidence="2 3" key="1">
    <citation type="submission" date="2016-10" db="EMBL/GenBank/DDBJ databases">
        <authorList>
            <person name="de Groot N.N."/>
        </authorList>
    </citation>
    <scope>NUCLEOTIDE SEQUENCE [LARGE SCALE GENOMIC DNA]</scope>
    <source>
        <strain evidence="2 3">CGMCC 1.8891</strain>
    </source>
</reference>
<dbReference type="RefSeq" id="WP_066599551.1">
    <property type="nucleotide sequence ID" value="NZ_FORY01000005.1"/>
</dbReference>
<evidence type="ECO:0000313" key="2">
    <source>
        <dbReference type="EMBL" id="SFJ46524.1"/>
    </source>
</evidence>
<dbReference type="SUPFAM" id="SSF51294">
    <property type="entry name" value="Hedgehog/intein (Hint) domain"/>
    <property type="match status" value="1"/>
</dbReference>
<protein>
    <submittedName>
        <fullName evidence="2">Hint domain-containing protein</fullName>
    </submittedName>
</protein>